<sequence length="331" mass="36489">MVNDKFMDKSRLTDGGLTKMQRQAIINELRWAVVGDALGLPAENHERDTYSPITTMIASEYWQQPAGTWSDDTSMSLAMVENLVVDGDYDDLMCRFESYMRFGTDTPRGEMFDIGRTCAHAIRDFAINQLPAVQCGDCSLNANGNGALMRMAPLGTALQSDSSIAHRLTRVRRYTAVTHGHPRSIMASLIYCELLHALHQGQQLSKALIEVHQLLAATIKAPALLSELNTYQPLFSSHFKQTSRADVRNTGYVVDTLLAACWLALNYETPRETVLAAANFGGDTDTIATIAASLAAAGHPAIPVATDWWQQILNRSLLEERFTAFASKFGD</sequence>
<comment type="similarity">
    <text evidence="1">Belongs to the ADP-ribosylglycohydrolase family.</text>
</comment>
<dbReference type="PANTHER" id="PTHR16222">
    <property type="entry name" value="ADP-RIBOSYLGLYCOHYDROLASE"/>
    <property type="match status" value="1"/>
</dbReference>
<name>A0A837RCU3_LACPE</name>
<keyword evidence="3" id="KW-0479">Metal-binding</keyword>
<reference evidence="4 5" key="1">
    <citation type="journal article" date="2015" name="Genome Announc.">
        <title>Expanding the biotechnology potential of lactobacilli through comparative genomics of 213 strains and associated genera.</title>
        <authorList>
            <person name="Sun Z."/>
            <person name="Harris H.M."/>
            <person name="McCann A."/>
            <person name="Guo C."/>
            <person name="Argimon S."/>
            <person name="Zhang W."/>
            <person name="Yang X."/>
            <person name="Jeffery I.B."/>
            <person name="Cooney J.C."/>
            <person name="Kagawa T.F."/>
            <person name="Liu W."/>
            <person name="Song Y."/>
            <person name="Salvetti E."/>
            <person name="Wrobel A."/>
            <person name="Rasinkangas P."/>
            <person name="Parkhill J."/>
            <person name="Rea M.C."/>
            <person name="O'Sullivan O."/>
            <person name="Ritari J."/>
            <person name="Douillard F.P."/>
            <person name="Paul Ross R."/>
            <person name="Yang R."/>
            <person name="Briner A.E."/>
            <person name="Felis G.E."/>
            <person name="de Vos W.M."/>
            <person name="Barrangou R."/>
            <person name="Klaenhammer T.R."/>
            <person name="Caufield P.W."/>
            <person name="Cui Y."/>
            <person name="Zhang H."/>
            <person name="O'Toole P.W."/>
        </authorList>
    </citation>
    <scope>NUCLEOTIDE SEQUENCE [LARGE SCALE GENOMIC DNA]</scope>
    <source>
        <strain evidence="4 5">DSM 20314</strain>
    </source>
</reference>
<dbReference type="InterPro" id="IPR050792">
    <property type="entry name" value="ADP-ribosylglycohydrolase"/>
</dbReference>
<feature type="binding site" evidence="3">
    <location>
        <position position="286"/>
    </location>
    <ligand>
        <name>Mg(2+)</name>
        <dbReference type="ChEBI" id="CHEBI:18420"/>
        <label>1</label>
    </ligand>
</feature>
<accession>A0A837RCU3</accession>
<feature type="binding site" evidence="3">
    <location>
        <position position="72"/>
    </location>
    <ligand>
        <name>Mg(2+)</name>
        <dbReference type="ChEBI" id="CHEBI:18420"/>
        <label>1</label>
    </ligand>
</feature>
<dbReference type="PANTHER" id="PTHR16222:SF24">
    <property type="entry name" value="ADP-RIBOSYLHYDROLASE ARH3"/>
    <property type="match status" value="1"/>
</dbReference>
<keyword evidence="2 4" id="KW-0378">Hydrolase</keyword>
<evidence type="ECO:0000313" key="5">
    <source>
        <dbReference type="Proteomes" id="UP000051020"/>
    </source>
</evidence>
<evidence type="ECO:0000256" key="1">
    <source>
        <dbReference type="ARBA" id="ARBA00010702"/>
    </source>
</evidence>
<evidence type="ECO:0000256" key="2">
    <source>
        <dbReference type="ARBA" id="ARBA00022801"/>
    </source>
</evidence>
<dbReference type="EMBL" id="AZCU01000003">
    <property type="protein sequence ID" value="KRK26347.1"/>
    <property type="molecule type" value="Genomic_DNA"/>
</dbReference>
<evidence type="ECO:0000256" key="3">
    <source>
        <dbReference type="PIRSR" id="PIRSR605502-1"/>
    </source>
</evidence>
<dbReference type="InterPro" id="IPR036705">
    <property type="entry name" value="Ribosyl_crysJ1_sf"/>
</dbReference>
<dbReference type="Gene3D" id="1.10.4080.10">
    <property type="entry name" value="ADP-ribosylation/Crystallin J1"/>
    <property type="match status" value="1"/>
</dbReference>
<gene>
    <name evidence="4" type="ORF">FD24_GL002079</name>
</gene>
<dbReference type="Pfam" id="PF03747">
    <property type="entry name" value="ADP_ribosyl_GH"/>
    <property type="match status" value="1"/>
</dbReference>
<feature type="binding site" evidence="3">
    <location>
        <position position="71"/>
    </location>
    <ligand>
        <name>Mg(2+)</name>
        <dbReference type="ChEBI" id="CHEBI:18420"/>
        <label>1</label>
    </ligand>
</feature>
<organism evidence="4 5">
    <name type="scientific">Lactiplantibacillus pentosus DSM 20314</name>
    <dbReference type="NCBI Taxonomy" id="1423791"/>
    <lineage>
        <taxon>Bacteria</taxon>
        <taxon>Bacillati</taxon>
        <taxon>Bacillota</taxon>
        <taxon>Bacilli</taxon>
        <taxon>Lactobacillales</taxon>
        <taxon>Lactobacillaceae</taxon>
        <taxon>Lactiplantibacillus</taxon>
    </lineage>
</organism>
<dbReference type="SUPFAM" id="SSF101478">
    <property type="entry name" value="ADP-ribosylglycohydrolase"/>
    <property type="match status" value="1"/>
</dbReference>
<feature type="binding site" evidence="3">
    <location>
        <position position="70"/>
    </location>
    <ligand>
        <name>Mg(2+)</name>
        <dbReference type="ChEBI" id="CHEBI:18420"/>
        <label>1</label>
    </ligand>
</feature>
<dbReference type="Proteomes" id="UP000051020">
    <property type="component" value="Unassembled WGS sequence"/>
</dbReference>
<dbReference type="GO" id="GO:0016787">
    <property type="term" value="F:hydrolase activity"/>
    <property type="evidence" value="ECO:0007669"/>
    <property type="project" value="UniProtKB-KW"/>
</dbReference>
<keyword evidence="3" id="KW-0460">Magnesium</keyword>
<dbReference type="GO" id="GO:0046872">
    <property type="term" value="F:metal ion binding"/>
    <property type="evidence" value="ECO:0007669"/>
    <property type="project" value="UniProtKB-KW"/>
</dbReference>
<protein>
    <submittedName>
        <fullName evidence="4">Adp-ribosylglycohydrolase</fullName>
    </submittedName>
</protein>
<feature type="binding site" evidence="3">
    <location>
        <position position="285"/>
    </location>
    <ligand>
        <name>Mg(2+)</name>
        <dbReference type="ChEBI" id="CHEBI:18420"/>
        <label>1</label>
    </ligand>
</feature>
<evidence type="ECO:0000313" key="4">
    <source>
        <dbReference type="EMBL" id="KRK26347.1"/>
    </source>
</evidence>
<proteinExistence type="inferred from homology"/>
<comment type="cofactor">
    <cofactor evidence="3">
        <name>Mg(2+)</name>
        <dbReference type="ChEBI" id="CHEBI:18420"/>
    </cofactor>
    <text evidence="3">Binds 2 magnesium ions per subunit.</text>
</comment>
<feature type="binding site" evidence="3">
    <location>
        <position position="283"/>
    </location>
    <ligand>
        <name>Mg(2+)</name>
        <dbReference type="ChEBI" id="CHEBI:18420"/>
        <label>1</label>
    </ligand>
</feature>
<dbReference type="AlphaFoldDB" id="A0A837RCU3"/>
<dbReference type="InterPro" id="IPR005502">
    <property type="entry name" value="Ribosyl_crysJ1"/>
</dbReference>
<comment type="caution">
    <text evidence="4">The sequence shown here is derived from an EMBL/GenBank/DDBJ whole genome shotgun (WGS) entry which is preliminary data.</text>
</comment>